<dbReference type="InterPro" id="IPR050312">
    <property type="entry name" value="IolE/XylAMocC-like"/>
</dbReference>
<gene>
    <name evidence="4" type="ORF">AS189_17940</name>
</gene>
<accession>A0A0S2M3K1</accession>
<evidence type="ECO:0000259" key="3">
    <source>
        <dbReference type="Pfam" id="PF01261"/>
    </source>
</evidence>
<evidence type="ECO:0000313" key="4">
    <source>
        <dbReference type="EMBL" id="ALO68023.1"/>
    </source>
</evidence>
<dbReference type="InterPro" id="IPR036237">
    <property type="entry name" value="Xyl_isomerase-like_sf"/>
</dbReference>
<protein>
    <recommendedName>
        <fullName evidence="3">Xylose isomerase-like TIM barrel domain-containing protein</fullName>
    </recommendedName>
</protein>
<proteinExistence type="predicted"/>
<dbReference type="OrthoDB" id="9815124at2"/>
<dbReference type="Gene3D" id="3.20.20.150">
    <property type="entry name" value="Divalent-metal-dependent TIM barrel enzymes"/>
    <property type="match status" value="2"/>
</dbReference>
<dbReference type="InterPro" id="IPR013022">
    <property type="entry name" value="Xyl_isomerase-like_TIM-brl"/>
</dbReference>
<dbReference type="Proteomes" id="UP000059574">
    <property type="component" value="Chromosome"/>
</dbReference>
<reference evidence="4 5" key="2">
    <citation type="journal article" date="2016" name="J. Biotechnol.">
        <title>Complete genome sequence of Arthrobacter alpinus ERGS4:06, a yellow pigmented bacterium tolerant to cold and radiations isolated from Sikkim Himalaya.</title>
        <authorList>
            <person name="Kumar R."/>
            <person name="Singh D."/>
            <person name="Swarnkar M.K."/>
            <person name="Singh A.K."/>
            <person name="Kumar S."/>
        </authorList>
    </citation>
    <scope>NUCLEOTIDE SEQUENCE [LARGE SCALE GENOMIC DNA]</scope>
    <source>
        <strain evidence="4 5">ERGS4:06</strain>
    </source>
</reference>
<dbReference type="Pfam" id="PF01261">
    <property type="entry name" value="AP_endonuc_2"/>
    <property type="match status" value="1"/>
</dbReference>
<reference evidence="5" key="1">
    <citation type="submission" date="2015-11" db="EMBL/GenBank/DDBJ databases">
        <authorList>
            <person name="Kumar R."/>
            <person name="Singh D."/>
            <person name="Swarnkar M.K."/>
            <person name="Singh A.K."/>
            <person name="Kumar S."/>
        </authorList>
    </citation>
    <scope>NUCLEOTIDE SEQUENCE [LARGE SCALE GENOMIC DNA]</scope>
    <source>
        <strain evidence="5">ERGS4:06</strain>
    </source>
</reference>
<dbReference type="PANTHER" id="PTHR12110">
    <property type="entry name" value="HYDROXYPYRUVATE ISOMERASE"/>
    <property type="match status" value="1"/>
</dbReference>
<keyword evidence="1" id="KW-0119">Carbohydrate metabolism</keyword>
<dbReference type="RefSeq" id="WP_062292028.1">
    <property type="nucleotide sequence ID" value="NZ_CP013200.1"/>
</dbReference>
<name>A0A0S2M3K1_9MICC</name>
<dbReference type="SUPFAM" id="SSF51658">
    <property type="entry name" value="Xylose isomerase-like"/>
    <property type="match status" value="2"/>
</dbReference>
<evidence type="ECO:0000313" key="5">
    <source>
        <dbReference type="Proteomes" id="UP000059574"/>
    </source>
</evidence>
<evidence type="ECO:0000256" key="2">
    <source>
        <dbReference type="SAM" id="MobiDB-lite"/>
    </source>
</evidence>
<feature type="domain" description="Xylose isomerase-like TIM barrel" evidence="3">
    <location>
        <begin position="195"/>
        <end position="364"/>
    </location>
</feature>
<sequence>MPLAFSTLGCPGDSLAQVIATAHAAGAAGLEIRVADGEFAYPGMDVAARTAVVRQLNDAGITVLSVASYVKICEPLDVRAPGLRKCDGGTLTSSHAAAAGAAATDGTADGTPDGTAVAAATGATAPDAAGAAGGADGTGAAPTVGDDHDELGANDPVLGDLLAAVELCAELSAGNTPAGTSDTGNPQTGPQLRVFPGAGLEPCDVGAAPSAELAAADRLGAQRLNLAAQRARELGVTILLETHDSHPRACDIVRILAHVDAAAPVKVIWDLMHPWRYDEAPTRTAELLTDSVAYAQYKDGVRNPGTNSVTLTLPGEGELPLLAMRDLVAETLAARGISDPWVCLEWERAWHPELPPVSEALGSLTKALA</sequence>
<organism evidence="4 5">
    <name type="scientific">Arthrobacter alpinus</name>
    <dbReference type="NCBI Taxonomy" id="656366"/>
    <lineage>
        <taxon>Bacteria</taxon>
        <taxon>Bacillati</taxon>
        <taxon>Actinomycetota</taxon>
        <taxon>Actinomycetes</taxon>
        <taxon>Micrococcales</taxon>
        <taxon>Micrococcaceae</taxon>
        <taxon>Arthrobacter</taxon>
    </lineage>
</organism>
<dbReference type="AlphaFoldDB" id="A0A0S2M3K1"/>
<feature type="region of interest" description="Disordered" evidence="2">
    <location>
        <begin position="127"/>
        <end position="155"/>
    </location>
</feature>
<evidence type="ECO:0000256" key="1">
    <source>
        <dbReference type="ARBA" id="ARBA00023277"/>
    </source>
</evidence>
<dbReference type="EMBL" id="CP013200">
    <property type="protein sequence ID" value="ALO68023.1"/>
    <property type="molecule type" value="Genomic_DNA"/>
</dbReference>